<evidence type="ECO:0000256" key="1">
    <source>
        <dbReference type="SAM" id="Coils"/>
    </source>
</evidence>
<dbReference type="Pfam" id="PF24476">
    <property type="entry name" value="DUF7580"/>
    <property type="match status" value="1"/>
</dbReference>
<feature type="domain" description="DUF7580" evidence="3">
    <location>
        <begin position="348"/>
        <end position="568"/>
    </location>
</feature>
<reference evidence="4" key="1">
    <citation type="submission" date="2023-06" db="EMBL/GenBank/DDBJ databases">
        <title>Genome-scale phylogeny and comparative genomics of the fungal order Sordariales.</title>
        <authorList>
            <consortium name="Lawrence Berkeley National Laboratory"/>
            <person name="Hensen N."/>
            <person name="Bonometti L."/>
            <person name="Westerberg I."/>
            <person name="Brannstrom I.O."/>
            <person name="Guillou S."/>
            <person name="Cros-Aarteil S."/>
            <person name="Calhoun S."/>
            <person name="Haridas S."/>
            <person name="Kuo A."/>
            <person name="Mondo S."/>
            <person name="Pangilinan J."/>
            <person name="Riley R."/>
            <person name="Labutti K."/>
            <person name="Andreopoulos B."/>
            <person name="Lipzen A."/>
            <person name="Chen C."/>
            <person name="Yanf M."/>
            <person name="Daum C."/>
            <person name="Ng V."/>
            <person name="Clum A."/>
            <person name="Steindorff A."/>
            <person name="Ohm R."/>
            <person name="Martin F."/>
            <person name="Silar P."/>
            <person name="Natvig D."/>
            <person name="Lalanne C."/>
            <person name="Gautier V."/>
            <person name="Ament-Velasquez S.L."/>
            <person name="Kruys A."/>
            <person name="Hutchinson M.I."/>
            <person name="Powell A.J."/>
            <person name="Barry K."/>
            <person name="Miller A.N."/>
            <person name="Grigoriev I.V."/>
            <person name="Debuchy R."/>
            <person name="Gladieux P."/>
            <person name="Thoren M.H."/>
            <person name="Johannesson H."/>
        </authorList>
    </citation>
    <scope>NUCLEOTIDE SEQUENCE</scope>
    <source>
        <strain evidence="4">PSN4</strain>
    </source>
</reference>
<sequence length="576" mass="65066">MDPVSLALGIAPLCVAALKGSRALKTKIKQLRNHDREISRFRKHLKNQTSIFQDESHILLQNAGIDPDLVREMMDDFNHEDWTSADVDSQIRSFLGEKYDEVQETSRQVNAQFLELESKLECFEEESRKRGKLSETARRAQNAVGLVLSKSSLEEGIELLRDSVAEFRRLRKVAKDLAGPGPQGLAVKRRKAMPRTLILIAKHSNSFIESFSRTWRCLNSDGTHSTHRAKLFLDPDASDDCVNFRMILEYEATTGSLKQQSLLFLRIKSEELSWAEDIPPPVPEPSRESARPAKARRVRFLDSPAQSSRAERCLPQPECSGKTDSLTHDLCKAKDVCQHVFEQGKAFHQSKREGCIGYLVSSDNLTHQLMAAQDRESTAIQTHSYAVTSLASIVQPSKEMEVTVHDQLRLAFRIAQSVLQYHSTPWWRRNWRLSDLSYFDIDTELSSSLATLHIDASLVPRTERLGLQAALPAVSDDEAEAEMFCGIRNVTLHSLGVALLQIGRWEELDAGDVVQVRRAAEKPSPLGTRYDELTMRCLYCDFGLGADLNKQDLQAAIYENVVCELEEMARAMERLE</sequence>
<dbReference type="AlphaFoldDB" id="A0AAJ0F513"/>
<evidence type="ECO:0000313" key="4">
    <source>
        <dbReference type="EMBL" id="KAK1754017.1"/>
    </source>
</evidence>
<gene>
    <name evidence="4" type="ORF">QBC47DRAFT_325149</name>
</gene>
<dbReference type="PANTHER" id="PTHR35186">
    <property type="entry name" value="ANK_REP_REGION DOMAIN-CONTAINING PROTEIN"/>
    <property type="match status" value="1"/>
</dbReference>
<keyword evidence="1" id="KW-0175">Coiled coil</keyword>
<dbReference type="InterPro" id="IPR056002">
    <property type="entry name" value="DUF7580"/>
</dbReference>
<feature type="coiled-coil region" evidence="1">
    <location>
        <begin position="99"/>
        <end position="126"/>
    </location>
</feature>
<feature type="region of interest" description="Disordered" evidence="2">
    <location>
        <begin position="277"/>
        <end position="297"/>
    </location>
</feature>
<evidence type="ECO:0000313" key="5">
    <source>
        <dbReference type="Proteomes" id="UP001239445"/>
    </source>
</evidence>
<dbReference type="EMBL" id="MU839836">
    <property type="protein sequence ID" value="KAK1754017.1"/>
    <property type="molecule type" value="Genomic_DNA"/>
</dbReference>
<organism evidence="4 5">
    <name type="scientific">Echria macrotheca</name>
    <dbReference type="NCBI Taxonomy" id="438768"/>
    <lineage>
        <taxon>Eukaryota</taxon>
        <taxon>Fungi</taxon>
        <taxon>Dikarya</taxon>
        <taxon>Ascomycota</taxon>
        <taxon>Pezizomycotina</taxon>
        <taxon>Sordariomycetes</taxon>
        <taxon>Sordariomycetidae</taxon>
        <taxon>Sordariales</taxon>
        <taxon>Schizotheciaceae</taxon>
        <taxon>Echria</taxon>
    </lineage>
</organism>
<proteinExistence type="predicted"/>
<dbReference type="PANTHER" id="PTHR35186:SF4">
    <property type="entry name" value="PRION-INHIBITION AND PROPAGATION HELO DOMAIN-CONTAINING PROTEIN"/>
    <property type="match status" value="1"/>
</dbReference>
<accession>A0AAJ0F513</accession>
<comment type="caution">
    <text evidence="4">The sequence shown here is derived from an EMBL/GenBank/DDBJ whole genome shotgun (WGS) entry which is preliminary data.</text>
</comment>
<protein>
    <recommendedName>
        <fullName evidence="3">DUF7580 domain-containing protein</fullName>
    </recommendedName>
</protein>
<keyword evidence="5" id="KW-1185">Reference proteome</keyword>
<dbReference type="Proteomes" id="UP001239445">
    <property type="component" value="Unassembled WGS sequence"/>
</dbReference>
<evidence type="ECO:0000256" key="2">
    <source>
        <dbReference type="SAM" id="MobiDB-lite"/>
    </source>
</evidence>
<evidence type="ECO:0000259" key="3">
    <source>
        <dbReference type="Pfam" id="PF24476"/>
    </source>
</evidence>
<name>A0AAJ0F513_9PEZI</name>